<feature type="region of interest" description="Disordered" evidence="1">
    <location>
        <begin position="72"/>
        <end position="96"/>
    </location>
</feature>
<evidence type="ECO:0000313" key="3">
    <source>
        <dbReference type="Proteomes" id="UP001175271"/>
    </source>
</evidence>
<evidence type="ECO:0000256" key="1">
    <source>
        <dbReference type="SAM" id="MobiDB-lite"/>
    </source>
</evidence>
<accession>A0AA39I2I6</accession>
<comment type="caution">
    <text evidence="2">The sequence shown here is derived from an EMBL/GenBank/DDBJ whole genome shotgun (WGS) entry which is preliminary data.</text>
</comment>
<proteinExistence type="predicted"/>
<keyword evidence="3" id="KW-1185">Reference proteome</keyword>
<sequence length="96" mass="10466">MTKSAPFPLWESWNEKAHPSHVRAGSIRNSFSAAALCAIFGFSVASSERWWPMRSFPFFPLSATKSASGTDPMTAFTHTSAASRSPHSGRVKTDFG</sequence>
<evidence type="ECO:0000313" key="2">
    <source>
        <dbReference type="EMBL" id="KAK0416631.1"/>
    </source>
</evidence>
<feature type="compositionally biased region" description="Polar residues" evidence="1">
    <location>
        <begin position="72"/>
        <end position="86"/>
    </location>
</feature>
<name>A0AA39I2I6_9BILA</name>
<dbReference type="AlphaFoldDB" id="A0AA39I2I6"/>
<dbReference type="EMBL" id="JAUCMV010000002">
    <property type="protein sequence ID" value="KAK0416631.1"/>
    <property type="molecule type" value="Genomic_DNA"/>
</dbReference>
<gene>
    <name evidence="2" type="ORF">QR680_012598</name>
</gene>
<organism evidence="2 3">
    <name type="scientific">Steinernema hermaphroditum</name>
    <dbReference type="NCBI Taxonomy" id="289476"/>
    <lineage>
        <taxon>Eukaryota</taxon>
        <taxon>Metazoa</taxon>
        <taxon>Ecdysozoa</taxon>
        <taxon>Nematoda</taxon>
        <taxon>Chromadorea</taxon>
        <taxon>Rhabditida</taxon>
        <taxon>Tylenchina</taxon>
        <taxon>Panagrolaimomorpha</taxon>
        <taxon>Strongyloidoidea</taxon>
        <taxon>Steinernematidae</taxon>
        <taxon>Steinernema</taxon>
    </lineage>
</organism>
<reference evidence="2" key="1">
    <citation type="submission" date="2023-06" db="EMBL/GenBank/DDBJ databases">
        <title>Genomic analysis of the entomopathogenic nematode Steinernema hermaphroditum.</title>
        <authorList>
            <person name="Schwarz E.M."/>
            <person name="Heppert J.K."/>
            <person name="Baniya A."/>
            <person name="Schwartz H.T."/>
            <person name="Tan C.-H."/>
            <person name="Antoshechkin I."/>
            <person name="Sternberg P.W."/>
            <person name="Goodrich-Blair H."/>
            <person name="Dillman A.R."/>
        </authorList>
    </citation>
    <scope>NUCLEOTIDE SEQUENCE</scope>
    <source>
        <strain evidence="2">PS9179</strain>
        <tissue evidence="2">Whole animal</tissue>
    </source>
</reference>
<dbReference type="Proteomes" id="UP001175271">
    <property type="component" value="Unassembled WGS sequence"/>
</dbReference>
<protein>
    <submittedName>
        <fullName evidence="2">Uncharacterized protein</fullName>
    </submittedName>
</protein>